<proteinExistence type="predicted"/>
<organism evidence="1">
    <name type="scientific">uncultured marine virus</name>
    <dbReference type="NCBI Taxonomy" id="186617"/>
    <lineage>
        <taxon>Viruses</taxon>
        <taxon>environmental samples</taxon>
    </lineage>
</organism>
<sequence length="58" mass="6548">MRSISSSKILHSSKFATHLPSAYIRIITIWWRYLSGVCSSAEKHTRNTSSITHVPSCI</sequence>
<accession>A0A0F7LBR3</accession>
<name>A0A0F7LBR3_9VIRU</name>
<evidence type="ECO:0000313" key="1">
    <source>
        <dbReference type="EMBL" id="AKH48646.1"/>
    </source>
</evidence>
<reference evidence="1" key="1">
    <citation type="journal article" date="2015" name="Front. Microbiol.">
        <title>Combining genomic sequencing methods to explore viral diversity and reveal potential virus-host interactions.</title>
        <authorList>
            <person name="Chow C.E."/>
            <person name="Winget D.M."/>
            <person name="White R.A.III."/>
            <person name="Hallam S.J."/>
            <person name="Suttle C.A."/>
        </authorList>
    </citation>
    <scope>NUCLEOTIDE SEQUENCE</scope>
    <source>
        <strain evidence="1">Oxic3_1</strain>
    </source>
</reference>
<protein>
    <submittedName>
        <fullName evidence="1">Uncharacterized protein</fullName>
    </submittedName>
</protein>
<reference evidence="1" key="2">
    <citation type="submission" date="2015-03" db="EMBL/GenBank/DDBJ databases">
        <authorList>
            <person name="Chow C.-E.T."/>
            <person name="Winget D.M."/>
            <person name="White R.A.III."/>
            <person name="Hallam S.J."/>
            <person name="Suttle C.A."/>
        </authorList>
    </citation>
    <scope>NUCLEOTIDE SEQUENCE</scope>
    <source>
        <strain evidence="1">Oxic3_1</strain>
    </source>
</reference>
<dbReference type="EMBL" id="KR029607">
    <property type="protein sequence ID" value="AKH48646.1"/>
    <property type="molecule type" value="Genomic_DNA"/>
</dbReference>